<keyword evidence="3" id="KW-1185">Reference proteome</keyword>
<accession>A0A162TYA0</accession>
<name>A0A162TYA0_MUCCL</name>
<feature type="region of interest" description="Disordered" evidence="1">
    <location>
        <begin position="113"/>
        <end position="144"/>
    </location>
</feature>
<comment type="caution">
    <text evidence="2">The sequence shown here is derived from an EMBL/GenBank/DDBJ whole genome shotgun (WGS) entry which is preliminary data.</text>
</comment>
<dbReference type="VEuPathDB" id="FungiDB:MUCCIDRAFT_105048"/>
<evidence type="ECO:0000256" key="1">
    <source>
        <dbReference type="SAM" id="MobiDB-lite"/>
    </source>
</evidence>
<dbReference type="EMBL" id="AMYB01000001">
    <property type="protein sequence ID" value="OAD08092.1"/>
    <property type="molecule type" value="Genomic_DNA"/>
</dbReference>
<evidence type="ECO:0000313" key="3">
    <source>
        <dbReference type="Proteomes" id="UP000077051"/>
    </source>
</evidence>
<sequence>MKKCPQHLVAADEAKSASTLLPTRKPRMLSFIGNWHRNARYFRGHSTRSMKPYLSTLSTTSTVAFVDEFNSTKIYSSCFHETQKQLMRNQEGHITRNLGAVTCYNTKCPMRANKQTTSTSYPRNYSQVASRQTGDVATPASPGE</sequence>
<reference evidence="2 3" key="1">
    <citation type="submission" date="2015-06" db="EMBL/GenBank/DDBJ databases">
        <title>Expansion of signal transduction pathways in fungi by whole-genome duplication.</title>
        <authorList>
            <consortium name="DOE Joint Genome Institute"/>
            <person name="Corrochano L.M."/>
            <person name="Kuo A."/>
            <person name="Marcet-Houben M."/>
            <person name="Polaino S."/>
            <person name="Salamov A."/>
            <person name="Villalobos J.M."/>
            <person name="Alvarez M.I."/>
            <person name="Avalos J."/>
            <person name="Benito E.P."/>
            <person name="Benoit I."/>
            <person name="Burger G."/>
            <person name="Camino L.P."/>
            <person name="Canovas D."/>
            <person name="Cerda-Olmedo E."/>
            <person name="Cheng J.-F."/>
            <person name="Dominguez A."/>
            <person name="Elias M."/>
            <person name="Eslava A.P."/>
            <person name="Glaser F."/>
            <person name="Grimwood J."/>
            <person name="Gutierrez G."/>
            <person name="Heitman J."/>
            <person name="Henrissat B."/>
            <person name="Iturriaga E.A."/>
            <person name="Lang B.F."/>
            <person name="Lavin J.L."/>
            <person name="Lee S."/>
            <person name="Li W."/>
            <person name="Lindquist E."/>
            <person name="Lopez-Garcia S."/>
            <person name="Luque E.M."/>
            <person name="Marcos A.T."/>
            <person name="Martin J."/>
            <person name="Mccluskey K."/>
            <person name="Medina H.R."/>
            <person name="Miralles-Duran A."/>
            <person name="Miyazaki A."/>
            <person name="Munoz-Torres E."/>
            <person name="Oguiza J.A."/>
            <person name="Ohm R."/>
            <person name="Olmedo M."/>
            <person name="Orejas M."/>
            <person name="Ortiz-Castellanos L."/>
            <person name="Pisabarro A.G."/>
            <person name="Rodriguez-Romero J."/>
            <person name="Ruiz-Herrera J."/>
            <person name="Ruiz-Vazquez R."/>
            <person name="Sanz C."/>
            <person name="Schackwitz W."/>
            <person name="Schmutz J."/>
            <person name="Shahriari M."/>
            <person name="Shelest E."/>
            <person name="Silva-Franco F."/>
            <person name="Soanes D."/>
            <person name="Syed K."/>
            <person name="Tagua V.G."/>
            <person name="Talbot N.J."/>
            <person name="Thon M."/>
            <person name="De Vries R.P."/>
            <person name="Wiebenga A."/>
            <person name="Yadav J.S."/>
            <person name="Braun E.L."/>
            <person name="Baker S."/>
            <person name="Garre V."/>
            <person name="Horwitz B."/>
            <person name="Torres-Martinez S."/>
            <person name="Idnurm A."/>
            <person name="Herrera-Estrella A."/>
            <person name="Gabaldon T."/>
            <person name="Grigoriev I.V."/>
        </authorList>
    </citation>
    <scope>NUCLEOTIDE SEQUENCE [LARGE SCALE GENOMIC DNA]</scope>
    <source>
        <strain evidence="2 3">CBS 277.49</strain>
    </source>
</reference>
<proteinExistence type="predicted"/>
<gene>
    <name evidence="2" type="ORF">MUCCIDRAFT_105048</name>
</gene>
<feature type="compositionally biased region" description="Polar residues" evidence="1">
    <location>
        <begin position="113"/>
        <end position="135"/>
    </location>
</feature>
<dbReference type="Proteomes" id="UP000077051">
    <property type="component" value="Unassembled WGS sequence"/>
</dbReference>
<dbReference type="STRING" id="747725.A0A162TYA0"/>
<dbReference type="AlphaFoldDB" id="A0A162TYA0"/>
<evidence type="ECO:0000313" key="2">
    <source>
        <dbReference type="EMBL" id="OAD08092.1"/>
    </source>
</evidence>
<organism evidence="2 3">
    <name type="scientific">Mucor lusitanicus CBS 277.49</name>
    <dbReference type="NCBI Taxonomy" id="747725"/>
    <lineage>
        <taxon>Eukaryota</taxon>
        <taxon>Fungi</taxon>
        <taxon>Fungi incertae sedis</taxon>
        <taxon>Mucoromycota</taxon>
        <taxon>Mucoromycotina</taxon>
        <taxon>Mucoromycetes</taxon>
        <taxon>Mucorales</taxon>
        <taxon>Mucorineae</taxon>
        <taxon>Mucoraceae</taxon>
        <taxon>Mucor</taxon>
    </lineage>
</organism>
<protein>
    <submittedName>
        <fullName evidence="2">Uncharacterized protein</fullName>
    </submittedName>
</protein>